<dbReference type="UniPathway" id="UPA00109">
    <property type="reaction ID" value="UER00181"/>
</dbReference>
<dbReference type="InterPro" id="IPR001585">
    <property type="entry name" value="TAL/FSA"/>
</dbReference>
<keyword evidence="12" id="KW-0324">Glycolysis</keyword>
<organism evidence="13 14">
    <name type="scientific">Methylocystis bryophila</name>
    <dbReference type="NCBI Taxonomy" id="655015"/>
    <lineage>
        <taxon>Bacteria</taxon>
        <taxon>Pseudomonadati</taxon>
        <taxon>Pseudomonadota</taxon>
        <taxon>Alphaproteobacteria</taxon>
        <taxon>Hyphomicrobiales</taxon>
        <taxon>Methylocystaceae</taxon>
        <taxon>Methylocystis</taxon>
    </lineage>
</organism>
<evidence type="ECO:0000256" key="10">
    <source>
        <dbReference type="ARBA" id="ARBA00048810"/>
    </source>
</evidence>
<dbReference type="GO" id="GO:0004347">
    <property type="term" value="F:glucose-6-phosphate isomerase activity"/>
    <property type="evidence" value="ECO:0007669"/>
    <property type="project" value="UniProtKB-EC"/>
</dbReference>
<dbReference type="Proteomes" id="UP000193978">
    <property type="component" value="Chromosome"/>
</dbReference>
<evidence type="ECO:0000256" key="9">
    <source>
        <dbReference type="ARBA" id="ARBA00023270"/>
    </source>
</evidence>
<dbReference type="InterPro" id="IPR001672">
    <property type="entry name" value="G6P_Isomerase"/>
</dbReference>
<comment type="pathway">
    <text evidence="3 11">Carbohydrate degradation; pentose phosphate pathway; D-glyceraldehyde 3-phosphate and beta-D-fructose 6-phosphate from D-ribose 5-phosphate and D-xylulose 5-phosphate (non-oxidative stage): step 2/3.</text>
</comment>
<evidence type="ECO:0000313" key="14">
    <source>
        <dbReference type="Proteomes" id="UP000193978"/>
    </source>
</evidence>
<dbReference type="Pfam" id="PF00923">
    <property type="entry name" value="TAL_FSA"/>
    <property type="match status" value="1"/>
</dbReference>
<dbReference type="PANTHER" id="PTHR10683:SF31">
    <property type="entry name" value="TRANSALDOLASE"/>
    <property type="match status" value="1"/>
</dbReference>
<dbReference type="Gene3D" id="3.40.50.10490">
    <property type="entry name" value="Glucose-6-phosphate isomerase like protein, domain 1"/>
    <property type="match status" value="3"/>
</dbReference>
<comment type="pathway">
    <text evidence="12">Carbohydrate degradation; glycolysis; D-glyceraldehyde 3-phosphate and glycerone phosphate from D-glucose: step 2/4.</text>
</comment>
<evidence type="ECO:0000256" key="3">
    <source>
        <dbReference type="ARBA" id="ARBA00004857"/>
    </source>
</evidence>
<evidence type="ECO:0000256" key="4">
    <source>
        <dbReference type="ARBA" id="ARBA00008426"/>
    </source>
</evidence>
<dbReference type="GO" id="GO:0004801">
    <property type="term" value="F:transaldolase activity"/>
    <property type="evidence" value="ECO:0007669"/>
    <property type="project" value="UniProtKB-UniRule"/>
</dbReference>
<dbReference type="PRINTS" id="PR00662">
    <property type="entry name" value="G6PISOMERASE"/>
</dbReference>
<comment type="similarity">
    <text evidence="12">Belongs to the GPI family.</text>
</comment>
<dbReference type="NCBIfam" id="NF002881">
    <property type="entry name" value="PRK03343.1"/>
    <property type="match status" value="1"/>
</dbReference>
<evidence type="ECO:0000256" key="5">
    <source>
        <dbReference type="ARBA" id="ARBA00013151"/>
    </source>
</evidence>
<dbReference type="EC" id="2.2.1.2" evidence="5 11"/>
<dbReference type="NCBIfam" id="TIGR00876">
    <property type="entry name" value="tal_mycobact"/>
    <property type="match status" value="1"/>
</dbReference>
<dbReference type="NCBIfam" id="NF007080">
    <property type="entry name" value="PRK09533.1"/>
    <property type="match status" value="1"/>
</dbReference>
<evidence type="ECO:0000256" key="7">
    <source>
        <dbReference type="ARBA" id="ARBA00022679"/>
    </source>
</evidence>
<accession>A0A1W6N0V9</accession>
<evidence type="ECO:0000256" key="12">
    <source>
        <dbReference type="RuleBase" id="RU000612"/>
    </source>
</evidence>
<dbReference type="SUPFAM" id="SSF51569">
    <property type="entry name" value="Aldolase"/>
    <property type="match status" value="1"/>
</dbReference>
<comment type="catalytic activity">
    <reaction evidence="10 11">
        <text>D-sedoheptulose 7-phosphate + D-glyceraldehyde 3-phosphate = D-erythrose 4-phosphate + beta-D-fructose 6-phosphate</text>
        <dbReference type="Rhea" id="RHEA:17053"/>
        <dbReference type="ChEBI" id="CHEBI:16897"/>
        <dbReference type="ChEBI" id="CHEBI:57483"/>
        <dbReference type="ChEBI" id="CHEBI:57634"/>
        <dbReference type="ChEBI" id="CHEBI:59776"/>
        <dbReference type="EC" id="2.2.1.2"/>
    </reaction>
</comment>
<keyword evidence="12" id="KW-0312">Gluconeogenesis</keyword>
<dbReference type="SUPFAM" id="SSF53697">
    <property type="entry name" value="SIS domain"/>
    <property type="match status" value="1"/>
</dbReference>
<keyword evidence="8 11" id="KW-0570">Pentose shunt</keyword>
<dbReference type="InterPro" id="IPR018225">
    <property type="entry name" value="Transaldolase_AS"/>
</dbReference>
<dbReference type="EMBL" id="CP019948">
    <property type="protein sequence ID" value="ARN83482.1"/>
    <property type="molecule type" value="Genomic_DNA"/>
</dbReference>
<gene>
    <name evidence="11" type="primary">tal</name>
    <name evidence="13" type="ORF">B1812_07720</name>
</gene>
<keyword evidence="7 11" id="KW-0808">Transferase</keyword>
<keyword evidence="12" id="KW-0413">Isomerase</keyword>
<comment type="catalytic activity">
    <reaction evidence="12">
        <text>alpha-D-glucose 6-phosphate = beta-D-fructose 6-phosphate</text>
        <dbReference type="Rhea" id="RHEA:11816"/>
        <dbReference type="ChEBI" id="CHEBI:57634"/>
        <dbReference type="ChEBI" id="CHEBI:58225"/>
        <dbReference type="EC" id="5.3.1.9"/>
    </reaction>
</comment>
<protein>
    <recommendedName>
        <fullName evidence="5 11">Transaldolase</fullName>
        <ecNumber evidence="5 11">2.2.1.2</ecNumber>
    </recommendedName>
</protein>
<feature type="active site" description="Schiff-base intermediate with substrate" evidence="11">
    <location>
        <position position="140"/>
    </location>
</feature>
<sequence length="943" mass="102825">MNALNDLDACGQSVWIDFLKRSFVEGGELRMRMERDSLRGATSNPSIFEKAIGESNEYDAGLKAVQSQGDHSISEIYEALAIEDIRNAADVLRPIYDRTQGRDGFISLECSPYVANDTEATMAEALHLWRAVARPNLMVKVPATEAGLPAIRALIAQGINVNITLLFSVDVYERVADAYMAGLEDLLRAGGDVSKVASVASFFVSRIDTAVDKLLDGAKNEGALRLKGKTAIANAKVAYAVFKSLVAGARWRRLADAGAKVQRLLWASTSTKNAAYKDTIYVEELIGRDTVNTLPPATLDAFRDHGVVTPDAIERDLPQAQADLAALADYGVSLDEVTQALTEEGVRLFADSFDKLLAAIAQRRLGLIDGPQPSFAFGMNSCDAQRRYEEELERWRKDGNVRRLWAGDASLWSGADESQWLGWLRIVDAELERVSELEDFAAQVKRLGCSDALLLGMGGSSLAPEVMAETFGPQPGWPKLHVLDSTDPAQIEATERALDIDKTLVIVSSKSGGTLEPNILFDYFFDRIATSRGRDRAGERFIAVTDRGSSLERRAREAGFARVFFGDASIGGRYSALSRFGLVPAAAMGLDVRRLLVNAKIMMRSCGPDAPPAQNPGVRLGVAIGVATRWRARDKVTIIASPAFGAIAAWLEQLFAESTGKQGKGLIPIADEPLAAVERYGQDRFFVYIELEGRADMRQQQLVEALGRAGHPVARVLVRDVGNLGQEFFRFEIATVVAGAVLGVNAFDQPDVEASKANTRALTEEYEKSHRLPDQEPLFSENGLALYSDGEYGAKLGRHNTLTGYLRRHLAQADALRGDYFALLAYLERNEAHIRALNELRALIHERTLSASCLGFGPRFQHSTGQAYKGGPNSGVFLQITCHEAKDIAVPGHAYSFGVVEAAQARGDFDAMVERGRRALRVHLKDAQTGLADLYGAVEAALR</sequence>
<proteinExistence type="inferred from homology"/>
<evidence type="ECO:0000256" key="1">
    <source>
        <dbReference type="ARBA" id="ARBA00003518"/>
    </source>
</evidence>
<dbReference type="AlphaFoldDB" id="A0A1W6N0V9"/>
<keyword evidence="9 11" id="KW-0704">Schiff base</keyword>
<dbReference type="Pfam" id="PF00342">
    <property type="entry name" value="PGI"/>
    <property type="match status" value="1"/>
</dbReference>
<dbReference type="OrthoDB" id="140919at2"/>
<dbReference type="GO" id="GO:0006096">
    <property type="term" value="P:glycolytic process"/>
    <property type="evidence" value="ECO:0007669"/>
    <property type="project" value="UniProtKB-UniPathway"/>
</dbReference>
<comment type="subcellular location">
    <subcellularLocation>
        <location evidence="2 11">Cytoplasm</location>
    </subcellularLocation>
</comment>
<dbReference type="GO" id="GO:0006094">
    <property type="term" value="P:gluconeogenesis"/>
    <property type="evidence" value="ECO:0007669"/>
    <property type="project" value="UniProtKB-KW"/>
</dbReference>
<dbReference type="RefSeq" id="WP_085773585.1">
    <property type="nucleotide sequence ID" value="NZ_AP027149.1"/>
</dbReference>
<dbReference type="STRING" id="655015.B1812_07720"/>
<dbReference type="InterPro" id="IPR046348">
    <property type="entry name" value="SIS_dom_sf"/>
</dbReference>
<dbReference type="PROSITE" id="PS01054">
    <property type="entry name" value="TRANSALDOLASE_1"/>
    <property type="match status" value="1"/>
</dbReference>
<evidence type="ECO:0000256" key="2">
    <source>
        <dbReference type="ARBA" id="ARBA00004496"/>
    </source>
</evidence>
<dbReference type="UniPathway" id="UPA00115">
    <property type="reaction ID" value="UER00414"/>
</dbReference>
<evidence type="ECO:0000256" key="6">
    <source>
        <dbReference type="ARBA" id="ARBA00022490"/>
    </source>
</evidence>
<keyword evidence="6 11" id="KW-0963">Cytoplasm</keyword>
<dbReference type="GO" id="GO:0005737">
    <property type="term" value="C:cytoplasm"/>
    <property type="evidence" value="ECO:0007669"/>
    <property type="project" value="UniProtKB-SubCell"/>
</dbReference>
<name>A0A1W6N0V9_9HYPH</name>
<dbReference type="CDD" id="cd00955">
    <property type="entry name" value="Transaldolase_like"/>
    <property type="match status" value="1"/>
</dbReference>
<dbReference type="GO" id="GO:0097367">
    <property type="term" value="F:carbohydrate derivative binding"/>
    <property type="evidence" value="ECO:0007669"/>
    <property type="project" value="InterPro"/>
</dbReference>
<dbReference type="GO" id="GO:0006098">
    <property type="term" value="P:pentose-phosphate shunt"/>
    <property type="evidence" value="ECO:0007669"/>
    <property type="project" value="UniProtKB-UniRule"/>
</dbReference>
<dbReference type="InterPro" id="IPR013785">
    <property type="entry name" value="Aldolase_TIM"/>
</dbReference>
<dbReference type="HAMAP" id="MF_00493">
    <property type="entry name" value="Transaldolase_2"/>
    <property type="match status" value="1"/>
</dbReference>
<dbReference type="InterPro" id="IPR004732">
    <property type="entry name" value="Transaldolase_2"/>
</dbReference>
<evidence type="ECO:0000256" key="11">
    <source>
        <dbReference type="HAMAP-Rule" id="MF_00493"/>
    </source>
</evidence>
<keyword evidence="14" id="KW-1185">Reference proteome</keyword>
<comment type="function">
    <text evidence="1 11">Transaldolase is important for the balance of metabolites in the pentose-phosphate pathway.</text>
</comment>
<evidence type="ECO:0000313" key="13">
    <source>
        <dbReference type="EMBL" id="ARN83482.1"/>
    </source>
</evidence>
<reference evidence="13 14" key="1">
    <citation type="submission" date="2017-02" db="EMBL/GenBank/DDBJ databases">
        <authorList>
            <person name="Peterson S.W."/>
        </authorList>
    </citation>
    <scope>NUCLEOTIDE SEQUENCE [LARGE SCALE GENOMIC DNA]</scope>
    <source>
        <strain evidence="13 14">S285</strain>
    </source>
</reference>
<dbReference type="PROSITE" id="PS51463">
    <property type="entry name" value="P_GLUCOSE_ISOMERASE_3"/>
    <property type="match status" value="1"/>
</dbReference>
<dbReference type="Gene3D" id="3.20.20.70">
    <property type="entry name" value="Aldolase class I"/>
    <property type="match status" value="1"/>
</dbReference>
<dbReference type="PROSITE" id="PS00958">
    <property type="entry name" value="TRANSALDOLASE_2"/>
    <property type="match status" value="1"/>
</dbReference>
<dbReference type="PANTHER" id="PTHR10683">
    <property type="entry name" value="TRANSALDOLASE"/>
    <property type="match status" value="1"/>
</dbReference>
<dbReference type="KEGG" id="mbry:B1812_07720"/>
<comment type="similarity">
    <text evidence="4 11">Belongs to the transaldolase family. Type 2 subfamily.</text>
</comment>
<evidence type="ECO:0000256" key="8">
    <source>
        <dbReference type="ARBA" id="ARBA00023126"/>
    </source>
</evidence>